<feature type="region of interest" description="Disordered" evidence="1">
    <location>
        <begin position="1"/>
        <end position="80"/>
    </location>
</feature>
<name>A0A444DIA2_ENSVE</name>
<protein>
    <submittedName>
        <fullName evidence="2">Uncharacterized protein</fullName>
    </submittedName>
</protein>
<sequence>MGEVGGAHLIGSSAMSDDKSKRDPIESGCDAVDDEVASSVSSEDQESSELTEAPWDDEDSHRSPSPISAANLQREELFRG</sequence>
<dbReference type="Proteomes" id="UP000287651">
    <property type="component" value="Unassembled WGS sequence"/>
</dbReference>
<evidence type="ECO:0000313" key="2">
    <source>
        <dbReference type="EMBL" id="RRT81446.1"/>
    </source>
</evidence>
<reference evidence="2 3" key="1">
    <citation type="journal article" date="2014" name="Agronomy (Basel)">
        <title>A Draft Genome Sequence for Ensete ventricosum, the Drought-Tolerant Tree Against Hunger.</title>
        <authorList>
            <person name="Harrison J."/>
            <person name="Moore K.A."/>
            <person name="Paszkiewicz K."/>
            <person name="Jones T."/>
            <person name="Grant M."/>
            <person name="Ambacheew D."/>
            <person name="Muzemil S."/>
            <person name="Studholme D.J."/>
        </authorList>
    </citation>
    <scope>NUCLEOTIDE SEQUENCE [LARGE SCALE GENOMIC DNA]</scope>
</reference>
<feature type="compositionally biased region" description="Acidic residues" evidence="1">
    <location>
        <begin position="43"/>
        <end position="58"/>
    </location>
</feature>
<dbReference type="AlphaFoldDB" id="A0A444DIA2"/>
<accession>A0A444DIA2</accession>
<comment type="caution">
    <text evidence="2">The sequence shown here is derived from an EMBL/GenBank/DDBJ whole genome shotgun (WGS) entry which is preliminary data.</text>
</comment>
<proteinExistence type="predicted"/>
<dbReference type="EMBL" id="AMZH03000909">
    <property type="protein sequence ID" value="RRT81446.1"/>
    <property type="molecule type" value="Genomic_DNA"/>
</dbReference>
<evidence type="ECO:0000256" key="1">
    <source>
        <dbReference type="SAM" id="MobiDB-lite"/>
    </source>
</evidence>
<organism evidence="2 3">
    <name type="scientific">Ensete ventricosum</name>
    <name type="common">Abyssinian banana</name>
    <name type="synonym">Musa ensete</name>
    <dbReference type="NCBI Taxonomy" id="4639"/>
    <lineage>
        <taxon>Eukaryota</taxon>
        <taxon>Viridiplantae</taxon>
        <taxon>Streptophyta</taxon>
        <taxon>Embryophyta</taxon>
        <taxon>Tracheophyta</taxon>
        <taxon>Spermatophyta</taxon>
        <taxon>Magnoliopsida</taxon>
        <taxon>Liliopsida</taxon>
        <taxon>Zingiberales</taxon>
        <taxon>Musaceae</taxon>
        <taxon>Ensete</taxon>
    </lineage>
</organism>
<gene>
    <name evidence="2" type="ORF">B296_00022006</name>
</gene>
<feature type="compositionally biased region" description="Basic and acidic residues" evidence="1">
    <location>
        <begin position="16"/>
        <end position="25"/>
    </location>
</feature>
<evidence type="ECO:0000313" key="3">
    <source>
        <dbReference type="Proteomes" id="UP000287651"/>
    </source>
</evidence>